<evidence type="ECO:0000256" key="1">
    <source>
        <dbReference type="ARBA" id="ARBA00004786"/>
    </source>
</evidence>
<dbReference type="GO" id="GO:0003842">
    <property type="term" value="F:L-glutamate gamma-semialdehyde dehydrogenase activity"/>
    <property type="evidence" value="ECO:0007669"/>
    <property type="project" value="UniProtKB-EC"/>
</dbReference>
<keyword evidence="4" id="KW-0560">Oxidoreductase</keyword>
<dbReference type="AlphaFoldDB" id="A0A917FPS8"/>
<protein>
    <recommendedName>
        <fullName evidence="7">L-glutamate gamma-semialdehyde dehydrogenase</fullName>
        <ecNumber evidence="3">1.2.1.88</ecNumber>
    </recommendedName>
    <alternativeName>
        <fullName evidence="7">L-glutamate gamma-semialdehyde dehydrogenase</fullName>
    </alternativeName>
</protein>
<comment type="caution">
    <text evidence="10">The sequence shown here is derived from an EMBL/GenBank/DDBJ whole genome shotgun (WGS) entry which is preliminary data.</text>
</comment>
<evidence type="ECO:0000313" key="11">
    <source>
        <dbReference type="Proteomes" id="UP000605253"/>
    </source>
</evidence>
<dbReference type="InterPro" id="IPR015590">
    <property type="entry name" value="Aldehyde_DH_dom"/>
</dbReference>
<dbReference type="EC" id="1.2.1.88" evidence="3"/>
<name>A0A917FPS8_9GAMM</name>
<dbReference type="PANTHER" id="PTHR42862">
    <property type="entry name" value="DELTA-1-PYRROLINE-5-CARBOXYLATE DEHYDROGENASE 1, ISOFORM A-RELATED"/>
    <property type="match status" value="1"/>
</dbReference>
<dbReference type="Gene3D" id="3.40.309.10">
    <property type="entry name" value="Aldehyde Dehydrogenase, Chain A, domain 2"/>
    <property type="match status" value="1"/>
</dbReference>
<evidence type="ECO:0000256" key="4">
    <source>
        <dbReference type="ARBA" id="ARBA00023002"/>
    </source>
</evidence>
<reference evidence="10" key="1">
    <citation type="journal article" date="2014" name="Int. J. Syst. Evol. Microbiol.">
        <title>Complete genome sequence of Corynebacterium casei LMG S-19264T (=DSM 44701T), isolated from a smear-ripened cheese.</title>
        <authorList>
            <consortium name="US DOE Joint Genome Institute (JGI-PGF)"/>
            <person name="Walter F."/>
            <person name="Albersmeier A."/>
            <person name="Kalinowski J."/>
            <person name="Ruckert C."/>
        </authorList>
    </citation>
    <scope>NUCLEOTIDE SEQUENCE</scope>
    <source>
        <strain evidence="10">CGMCC 1.12181</strain>
    </source>
</reference>
<organism evidence="10 11">
    <name type="scientific">Marinicella pacifica</name>
    <dbReference type="NCBI Taxonomy" id="1171543"/>
    <lineage>
        <taxon>Bacteria</taxon>
        <taxon>Pseudomonadati</taxon>
        <taxon>Pseudomonadota</taxon>
        <taxon>Gammaproteobacteria</taxon>
        <taxon>Lysobacterales</taxon>
        <taxon>Marinicellaceae</taxon>
        <taxon>Marinicella</taxon>
    </lineage>
</organism>
<dbReference type="InterPro" id="IPR050485">
    <property type="entry name" value="Proline_metab_enzyme"/>
</dbReference>
<proteinExistence type="inferred from homology"/>
<accession>A0A917FPS8</accession>
<dbReference type="NCBIfam" id="TIGR01236">
    <property type="entry name" value="D1pyr5carbox1"/>
    <property type="match status" value="1"/>
</dbReference>
<dbReference type="GO" id="GO:0004657">
    <property type="term" value="F:proline dehydrogenase activity"/>
    <property type="evidence" value="ECO:0007669"/>
    <property type="project" value="UniProtKB-ARBA"/>
</dbReference>
<keyword evidence="6" id="KW-0642">Proline metabolism</keyword>
<dbReference type="SUPFAM" id="SSF53720">
    <property type="entry name" value="ALDH-like"/>
    <property type="match status" value="1"/>
</dbReference>
<evidence type="ECO:0000256" key="7">
    <source>
        <dbReference type="ARBA" id="ARBA00032259"/>
    </source>
</evidence>
<comment type="catalytic activity">
    <reaction evidence="8">
        <text>L-glutamate 5-semialdehyde + NAD(+) + H2O = L-glutamate + NADH + 2 H(+)</text>
        <dbReference type="Rhea" id="RHEA:30235"/>
        <dbReference type="ChEBI" id="CHEBI:15377"/>
        <dbReference type="ChEBI" id="CHEBI:15378"/>
        <dbReference type="ChEBI" id="CHEBI:29985"/>
        <dbReference type="ChEBI" id="CHEBI:57540"/>
        <dbReference type="ChEBI" id="CHEBI:57945"/>
        <dbReference type="ChEBI" id="CHEBI:58066"/>
        <dbReference type="EC" id="1.2.1.88"/>
    </reaction>
</comment>
<dbReference type="PROSITE" id="PS00070">
    <property type="entry name" value="ALDEHYDE_DEHYDR_CYS"/>
    <property type="match status" value="1"/>
</dbReference>
<evidence type="ECO:0000256" key="6">
    <source>
        <dbReference type="ARBA" id="ARBA00023062"/>
    </source>
</evidence>
<dbReference type="Pfam" id="PF00171">
    <property type="entry name" value="Aldedh"/>
    <property type="match status" value="1"/>
</dbReference>
<keyword evidence="11" id="KW-1185">Reference proteome</keyword>
<comment type="pathway">
    <text evidence="1">Amino-acid degradation; L-proline degradation into L-glutamate; L-glutamate from L-proline: step 2/2.</text>
</comment>
<evidence type="ECO:0000259" key="9">
    <source>
        <dbReference type="Pfam" id="PF00171"/>
    </source>
</evidence>
<reference evidence="10" key="2">
    <citation type="submission" date="2020-09" db="EMBL/GenBank/DDBJ databases">
        <authorList>
            <person name="Sun Q."/>
            <person name="Zhou Y."/>
        </authorList>
    </citation>
    <scope>NUCLEOTIDE SEQUENCE</scope>
    <source>
        <strain evidence="10">CGMCC 1.12181</strain>
    </source>
</reference>
<dbReference type="InterPro" id="IPR016160">
    <property type="entry name" value="Ald_DH_CS_CYS"/>
</dbReference>
<comment type="similarity">
    <text evidence="2">Belongs to the aldehyde dehydrogenase family.</text>
</comment>
<dbReference type="GO" id="GO:0010133">
    <property type="term" value="P:L-proline catabolic process to L-glutamate"/>
    <property type="evidence" value="ECO:0007669"/>
    <property type="project" value="InterPro"/>
</dbReference>
<dbReference type="InterPro" id="IPR005931">
    <property type="entry name" value="P5CDH/ALDH4A1"/>
</dbReference>
<keyword evidence="5" id="KW-0520">NAD</keyword>
<sequence>MTMSTAVVLTTSGGVFLSETLFGDIMISANIPQTPAVSNEPINEYRPGSDETIALQKAMDEMANQHTDIPNIINGKAVKTDNKAEVTMPHNHQHVLGTYYKADKAILNLAADAAVKAQGDWERLPWQSRAAVFLKAADLLAGPYRNIINAATMHGQSKNAFQAEIDSACELIDFLRFNAEFYEGIMAEQPESSPGVWNQLDWRPLEGFILAITPFNFTAIAGNLPAAPAMLGNTVVWKPSGTQMLSAHVIMQVFKEAGLPDGVINMVAADGPVAGEALLTRPDLAGVHFTGSTGTFRHIYKEIGNNINNYRSYPRIVGETGGKDFIFAHSSANPVAVATALSRGAFEFQGQKCSAASRAYLPESLWSDIKTQLVKDVESFNMGSTRDFGNFINAVIDEPAFDKIKSYIDHAKQADDAEIIVGGGCDKSTGYFIEPTVIVTKDPGFKTMEEEIFGPVLTIYVYQDDDFEETLTLCDEGSMYALTGGIFARDRYVINHMADRLRHAAGNFYINDKPTGAVVGQQPFGGGRASGTNDKAGSALNLYRWLSPRTIKETFVPPTDYRYPFLG</sequence>
<dbReference type="EMBL" id="BMEO01000006">
    <property type="protein sequence ID" value="GGF96411.1"/>
    <property type="molecule type" value="Genomic_DNA"/>
</dbReference>
<feature type="domain" description="Aldehyde dehydrogenase" evidence="9">
    <location>
        <begin position="81"/>
        <end position="539"/>
    </location>
</feature>
<dbReference type="FunFam" id="3.40.605.10:FF:000006">
    <property type="entry name" value="1-pyrroline-5-carboxylate dehydrogenase"/>
    <property type="match status" value="1"/>
</dbReference>
<evidence type="ECO:0000256" key="5">
    <source>
        <dbReference type="ARBA" id="ARBA00023027"/>
    </source>
</evidence>
<dbReference type="CDD" id="cd07123">
    <property type="entry name" value="ALDH_F4-17_P5CDH"/>
    <property type="match status" value="1"/>
</dbReference>
<dbReference type="InterPro" id="IPR016162">
    <property type="entry name" value="Ald_DH_N"/>
</dbReference>
<dbReference type="InterPro" id="IPR016161">
    <property type="entry name" value="Ald_DH/histidinol_DH"/>
</dbReference>
<dbReference type="InterPro" id="IPR016163">
    <property type="entry name" value="Ald_DH_C"/>
</dbReference>
<dbReference type="Proteomes" id="UP000605253">
    <property type="component" value="Unassembled WGS sequence"/>
</dbReference>
<dbReference type="Gene3D" id="3.40.605.10">
    <property type="entry name" value="Aldehyde Dehydrogenase, Chain A, domain 1"/>
    <property type="match status" value="1"/>
</dbReference>
<dbReference type="FunFam" id="3.40.309.10:FF:000005">
    <property type="entry name" value="1-pyrroline-5-carboxylate dehydrogenase 1"/>
    <property type="match status" value="1"/>
</dbReference>
<evidence type="ECO:0000256" key="2">
    <source>
        <dbReference type="ARBA" id="ARBA00009986"/>
    </source>
</evidence>
<gene>
    <name evidence="10" type="primary">pruA</name>
    <name evidence="10" type="ORF">GCM10011365_17180</name>
</gene>
<evidence type="ECO:0000256" key="8">
    <source>
        <dbReference type="ARBA" id="ARBA00048142"/>
    </source>
</evidence>
<dbReference type="PANTHER" id="PTHR42862:SF1">
    <property type="entry name" value="DELTA-1-PYRROLINE-5-CARBOXYLATE DEHYDROGENASE 2, ISOFORM A-RELATED"/>
    <property type="match status" value="1"/>
</dbReference>
<dbReference type="GO" id="GO:0009898">
    <property type="term" value="C:cytoplasmic side of plasma membrane"/>
    <property type="evidence" value="ECO:0007669"/>
    <property type="project" value="TreeGrafter"/>
</dbReference>
<evidence type="ECO:0000256" key="3">
    <source>
        <dbReference type="ARBA" id="ARBA00012884"/>
    </source>
</evidence>
<evidence type="ECO:0000313" key="10">
    <source>
        <dbReference type="EMBL" id="GGF96411.1"/>
    </source>
</evidence>